<protein>
    <submittedName>
        <fullName evidence="1">Uncharacterized protein</fullName>
    </submittedName>
</protein>
<dbReference type="Pfam" id="PF05913">
    <property type="entry name" value="MupG_C"/>
    <property type="match status" value="1"/>
</dbReference>
<dbReference type="SUPFAM" id="SSF50891">
    <property type="entry name" value="Cyclophilin-like"/>
    <property type="match status" value="1"/>
</dbReference>
<dbReference type="PANTHER" id="PTHR38435">
    <property type="match status" value="1"/>
</dbReference>
<dbReference type="AlphaFoldDB" id="A0A179EUB9"/>
<dbReference type="Proteomes" id="UP000078516">
    <property type="component" value="Unassembled WGS sequence"/>
</dbReference>
<dbReference type="RefSeq" id="WP_067482352.1">
    <property type="nucleotide sequence ID" value="NZ_BSWU01000001.1"/>
</dbReference>
<name>A0A179EUB9_ENTTH</name>
<proteinExistence type="predicted"/>
<dbReference type="InterPro" id="IPR043797">
    <property type="entry name" value="MupG_N"/>
</dbReference>
<dbReference type="SUPFAM" id="SSF51445">
    <property type="entry name" value="(Trans)glycosidases"/>
    <property type="match status" value="1"/>
</dbReference>
<dbReference type="InterPro" id="IPR017853">
    <property type="entry name" value="GH"/>
</dbReference>
<dbReference type="Pfam" id="PF19200">
    <property type="entry name" value="MupG_N"/>
    <property type="match status" value="1"/>
</dbReference>
<dbReference type="KEGG" id="eth:CK496_07295"/>
<accession>A0A179EUB9</accession>
<dbReference type="GeneID" id="77487443"/>
<dbReference type="PANTHER" id="PTHR38435:SF1">
    <property type="entry name" value="DUF871 DOMAIN-CONTAINING PROTEIN"/>
    <property type="match status" value="1"/>
</dbReference>
<dbReference type="InterPro" id="IPR013785">
    <property type="entry name" value="Aldolase_TIM"/>
</dbReference>
<dbReference type="EMBL" id="LWMN01000010">
    <property type="protein sequence ID" value="OAQ56560.1"/>
    <property type="molecule type" value="Genomic_DNA"/>
</dbReference>
<dbReference type="Gene3D" id="3.20.20.70">
    <property type="entry name" value="Aldolase class I"/>
    <property type="match status" value="1"/>
</dbReference>
<evidence type="ECO:0000313" key="2">
    <source>
        <dbReference type="Proteomes" id="UP000078516"/>
    </source>
</evidence>
<dbReference type="Gene3D" id="2.40.100.10">
    <property type="entry name" value="Cyclophilin-like"/>
    <property type="match status" value="1"/>
</dbReference>
<reference evidence="1 2" key="1">
    <citation type="submission" date="2016-04" db="EMBL/GenBank/DDBJ databases">
        <title>Draft genome of an Enterococcus thailandicus strain isolated from bovine feces.</title>
        <authorList>
            <person name="Beukers A.G."/>
            <person name="Zaheer R."/>
            <person name="Goji N."/>
            <person name="Cook S.R."/>
            <person name="Amoako K."/>
            <person name="Chaves A.V."/>
            <person name="Ward M.P."/>
            <person name="Mcallister T.A."/>
        </authorList>
    </citation>
    <scope>NUCLEOTIDE SEQUENCE [LARGE SCALE GENOMIC DNA]</scope>
    <source>
        <strain evidence="1 2">F0711D 46</strain>
    </source>
</reference>
<dbReference type="InterPro" id="IPR043894">
    <property type="entry name" value="MupG_C"/>
</dbReference>
<sequence length="364" mass="41553">MGKLGVSIYPERSTFEKDKAYLDLAHKYGFKRVFTSLLQVNDNKEQVLAEFTKVVDYANSLGMEVMVDINPALFEQLEISYDDLSFFDEMGAYGVRLDIGFTGAEEAKMTRNPYGIKIEINMSSGTNYVDNIMSYSPNTNNLLGSHNFYPHRYSGLSYDHFVYCSEKFRKYNLNTMAFVNSQVATFGPWPTQDGLCSLEDHRDLEISTQVKHLMLTGLIDDISVGNAYASEEELKAMAEAFNADYPTLKVDVEEGITEDERICLFDNLHSYRGDRSEYILRSTMTRVYYKDKPFPAHNTRDMAHGDVLIDNVGYGQYKGETQIALKEMKNDGRVNVVGRISADELFLLDFLKPWSSFKLIENVK</sequence>
<keyword evidence="2" id="KW-1185">Reference proteome</keyword>
<organism evidence="1 2">
    <name type="scientific">Enterococcus thailandicus</name>
    <dbReference type="NCBI Taxonomy" id="417368"/>
    <lineage>
        <taxon>Bacteria</taxon>
        <taxon>Bacillati</taxon>
        <taxon>Bacillota</taxon>
        <taxon>Bacilli</taxon>
        <taxon>Lactobacillales</taxon>
        <taxon>Enterococcaceae</taxon>
        <taxon>Enterococcus</taxon>
    </lineage>
</organism>
<dbReference type="InterPro" id="IPR029000">
    <property type="entry name" value="Cyclophilin-like_dom_sf"/>
</dbReference>
<evidence type="ECO:0000313" key="1">
    <source>
        <dbReference type="EMBL" id="OAQ56560.1"/>
    </source>
</evidence>
<gene>
    <name evidence="1" type="ORF">A6E74_03880</name>
</gene>
<dbReference type="InterPro" id="IPR008589">
    <property type="entry name" value="MupG"/>
</dbReference>
<comment type="caution">
    <text evidence="1">The sequence shown here is derived from an EMBL/GenBank/DDBJ whole genome shotgun (WGS) entry which is preliminary data.</text>
</comment>